<protein>
    <submittedName>
        <fullName evidence="1">Uncharacterized protein</fullName>
    </submittedName>
</protein>
<proteinExistence type="predicted"/>
<accession>A0A6V7GT21</accession>
<gene>
    <name evidence="1" type="ORF">MHI_LOCUS55927</name>
</gene>
<organism evidence="1 2">
    <name type="scientific">Heterotrigona itama</name>
    <dbReference type="NCBI Taxonomy" id="395501"/>
    <lineage>
        <taxon>Eukaryota</taxon>
        <taxon>Metazoa</taxon>
        <taxon>Ecdysozoa</taxon>
        <taxon>Arthropoda</taxon>
        <taxon>Hexapoda</taxon>
        <taxon>Insecta</taxon>
        <taxon>Pterygota</taxon>
        <taxon>Neoptera</taxon>
        <taxon>Endopterygota</taxon>
        <taxon>Hymenoptera</taxon>
        <taxon>Apocrita</taxon>
        <taxon>Aculeata</taxon>
        <taxon>Apoidea</taxon>
        <taxon>Anthophila</taxon>
        <taxon>Apidae</taxon>
        <taxon>Heterotrigona</taxon>
    </lineage>
</organism>
<feature type="non-terminal residue" evidence="1">
    <location>
        <position position="1"/>
    </location>
</feature>
<sequence length="80" mass="9109">RIVKTNQQNEQPERAELTEGTQVELKKTRERRVKDKMVCTTNDQAQTDVAVLQSFARYQLPLSAIGRYATINGESDSRPT</sequence>
<name>A0A6V7GT21_9HYME</name>
<evidence type="ECO:0000313" key="2">
    <source>
        <dbReference type="Proteomes" id="UP000752696"/>
    </source>
</evidence>
<reference evidence="1" key="1">
    <citation type="submission" date="2020-07" db="EMBL/GenBank/DDBJ databases">
        <authorList>
            <person name="Nazaruddin N."/>
        </authorList>
    </citation>
    <scope>NUCLEOTIDE SEQUENCE</scope>
</reference>
<dbReference type="AlphaFoldDB" id="A0A6V7GT21"/>
<dbReference type="OrthoDB" id="10421272at2759"/>
<keyword evidence="2" id="KW-1185">Reference proteome</keyword>
<evidence type="ECO:0000313" key="1">
    <source>
        <dbReference type="EMBL" id="CAD1468609.1"/>
    </source>
</evidence>
<dbReference type="EMBL" id="CAJDYZ010000858">
    <property type="protein sequence ID" value="CAD1468609.1"/>
    <property type="molecule type" value="Genomic_DNA"/>
</dbReference>
<dbReference type="Proteomes" id="UP000752696">
    <property type="component" value="Unassembled WGS sequence"/>
</dbReference>
<comment type="caution">
    <text evidence="1">The sequence shown here is derived from an EMBL/GenBank/DDBJ whole genome shotgun (WGS) entry which is preliminary data.</text>
</comment>